<protein>
    <submittedName>
        <fullName evidence="2">Uncharacterized protein</fullName>
    </submittedName>
</protein>
<evidence type="ECO:0000313" key="2">
    <source>
        <dbReference type="EMBL" id="RBP13053.1"/>
    </source>
</evidence>
<reference evidence="2 3" key="1">
    <citation type="submission" date="2018-06" db="EMBL/GenBank/DDBJ databases">
        <title>Genomic Encyclopedia of Type Strains, Phase IV (KMG-IV): sequencing the most valuable type-strain genomes for metagenomic binning, comparative biology and taxonomic classification.</title>
        <authorList>
            <person name="Goeker M."/>
        </authorList>
    </citation>
    <scope>NUCLEOTIDE SEQUENCE [LARGE SCALE GENOMIC DNA]</scope>
    <source>
        <strain evidence="2 3">DSM 24875</strain>
    </source>
</reference>
<dbReference type="EMBL" id="QNRK01000012">
    <property type="protein sequence ID" value="RBP13053.1"/>
    <property type="molecule type" value="Genomic_DNA"/>
</dbReference>
<accession>A0A366FEE7</accession>
<organism evidence="2 3">
    <name type="scientific">Roseiarcus fermentans</name>
    <dbReference type="NCBI Taxonomy" id="1473586"/>
    <lineage>
        <taxon>Bacteria</taxon>
        <taxon>Pseudomonadati</taxon>
        <taxon>Pseudomonadota</taxon>
        <taxon>Alphaproteobacteria</taxon>
        <taxon>Hyphomicrobiales</taxon>
        <taxon>Roseiarcaceae</taxon>
        <taxon>Roseiarcus</taxon>
    </lineage>
</organism>
<proteinExistence type="predicted"/>
<sequence>MVRQIVIETDIPGASRTMFRLRIDSTSIAEGLTAVQAHLLVGEILERITVPKSSSEPTPDTPDLATSDPAPAPRRWATAVGEGLAKLMTQAWA</sequence>
<gene>
    <name evidence="2" type="ORF">DFR50_11222</name>
</gene>
<evidence type="ECO:0000256" key="1">
    <source>
        <dbReference type="SAM" id="MobiDB-lite"/>
    </source>
</evidence>
<name>A0A366FEE7_9HYPH</name>
<dbReference type="RefSeq" id="WP_113889475.1">
    <property type="nucleotide sequence ID" value="NZ_QNRK01000012.1"/>
</dbReference>
<evidence type="ECO:0000313" key="3">
    <source>
        <dbReference type="Proteomes" id="UP000253529"/>
    </source>
</evidence>
<feature type="region of interest" description="Disordered" evidence="1">
    <location>
        <begin position="50"/>
        <end position="74"/>
    </location>
</feature>
<comment type="caution">
    <text evidence="2">The sequence shown here is derived from an EMBL/GenBank/DDBJ whole genome shotgun (WGS) entry which is preliminary data.</text>
</comment>
<dbReference type="Proteomes" id="UP000253529">
    <property type="component" value="Unassembled WGS sequence"/>
</dbReference>
<dbReference type="AlphaFoldDB" id="A0A366FEE7"/>
<keyword evidence="3" id="KW-1185">Reference proteome</keyword>